<gene>
    <name evidence="1" type="ORF">PM001_LOCUS8559</name>
</gene>
<organism evidence="1 2">
    <name type="scientific">Peronospora matthiolae</name>
    <dbReference type="NCBI Taxonomy" id="2874970"/>
    <lineage>
        <taxon>Eukaryota</taxon>
        <taxon>Sar</taxon>
        <taxon>Stramenopiles</taxon>
        <taxon>Oomycota</taxon>
        <taxon>Peronosporomycetes</taxon>
        <taxon>Peronosporales</taxon>
        <taxon>Peronosporaceae</taxon>
        <taxon>Peronospora</taxon>
    </lineage>
</organism>
<sequence>MQQNVLDMPLSNIRYVMTDFTKQNLKFWKTHPAFVPFVKSGILKFAILTRPPTRSCVYFCLGLSFVLASYTIQSV</sequence>
<comment type="caution">
    <text evidence="1">The sequence shown here is derived from an EMBL/GenBank/DDBJ whole genome shotgun (WGS) entry which is preliminary data.</text>
</comment>
<dbReference type="Proteomes" id="UP001162060">
    <property type="component" value="Unassembled WGS sequence"/>
</dbReference>
<accession>A0AAV1TLU5</accession>
<dbReference type="EMBL" id="CAKLBY020000068">
    <property type="protein sequence ID" value="CAK7923409.1"/>
    <property type="molecule type" value="Genomic_DNA"/>
</dbReference>
<dbReference type="AlphaFoldDB" id="A0AAV1TLU5"/>
<protein>
    <submittedName>
        <fullName evidence="1">Uncharacterized protein</fullName>
    </submittedName>
</protein>
<evidence type="ECO:0000313" key="1">
    <source>
        <dbReference type="EMBL" id="CAK7923409.1"/>
    </source>
</evidence>
<proteinExistence type="predicted"/>
<evidence type="ECO:0000313" key="2">
    <source>
        <dbReference type="Proteomes" id="UP001162060"/>
    </source>
</evidence>
<reference evidence="1" key="1">
    <citation type="submission" date="2024-01" db="EMBL/GenBank/DDBJ databases">
        <authorList>
            <person name="Webb A."/>
        </authorList>
    </citation>
    <scope>NUCLEOTIDE SEQUENCE</scope>
    <source>
        <strain evidence="1">Pm1</strain>
    </source>
</reference>
<name>A0AAV1TLU5_9STRA</name>